<dbReference type="InterPro" id="IPR029052">
    <property type="entry name" value="Metallo-depent_PP-like"/>
</dbReference>
<proteinExistence type="inferred from homology"/>
<dbReference type="GO" id="GO:0046872">
    <property type="term" value="F:metal ion binding"/>
    <property type="evidence" value="ECO:0007669"/>
    <property type="project" value="UniProtKB-KW"/>
</dbReference>
<keyword evidence="5" id="KW-1185">Reference proteome</keyword>
<dbReference type="EMBL" id="JABBGC010000001">
    <property type="protein sequence ID" value="NML37551.1"/>
    <property type="molecule type" value="Genomic_DNA"/>
</dbReference>
<dbReference type="Pfam" id="PF12850">
    <property type="entry name" value="Metallophos_2"/>
    <property type="match status" value="1"/>
</dbReference>
<reference evidence="4 5" key="1">
    <citation type="submission" date="2020-04" db="EMBL/GenBank/DDBJ databases">
        <title>Chitinophaga sp. G-6-1-13 sp. nov., isolated from soil.</title>
        <authorList>
            <person name="Dahal R.H."/>
            <person name="Chaudhary D.K."/>
        </authorList>
    </citation>
    <scope>NUCLEOTIDE SEQUENCE [LARGE SCALE GENOMIC DNA]</scope>
    <source>
        <strain evidence="4 5">G-6-1-13</strain>
    </source>
</reference>
<dbReference type="GO" id="GO:0016787">
    <property type="term" value="F:hydrolase activity"/>
    <property type="evidence" value="ECO:0007669"/>
    <property type="project" value="UniProtKB-UniRule"/>
</dbReference>
<evidence type="ECO:0000313" key="4">
    <source>
        <dbReference type="EMBL" id="NML37551.1"/>
    </source>
</evidence>
<dbReference type="InterPro" id="IPR024654">
    <property type="entry name" value="Calcineurin-like_PHP_lpxH"/>
</dbReference>
<evidence type="ECO:0000259" key="3">
    <source>
        <dbReference type="Pfam" id="PF12850"/>
    </source>
</evidence>
<evidence type="ECO:0000313" key="5">
    <source>
        <dbReference type="Proteomes" id="UP000583266"/>
    </source>
</evidence>
<dbReference type="Proteomes" id="UP000583266">
    <property type="component" value="Unassembled WGS sequence"/>
</dbReference>
<dbReference type="AlphaFoldDB" id="A0A848GIM2"/>
<dbReference type="InterPro" id="IPR000979">
    <property type="entry name" value="Phosphodiesterase_MJ0936/Vps29"/>
</dbReference>
<comment type="similarity">
    <text evidence="1 2">Belongs to the metallophosphoesterase superfamily. YfcE family.</text>
</comment>
<protein>
    <recommendedName>
        <fullName evidence="2">Phosphoesterase</fullName>
        <ecNumber evidence="2">3.1.4.-</ecNumber>
    </recommendedName>
</protein>
<comment type="cofactor">
    <cofactor evidence="2">
        <name>a divalent metal cation</name>
        <dbReference type="ChEBI" id="CHEBI:60240"/>
    </cofactor>
</comment>
<accession>A0A848GIM2</accession>
<keyword evidence="2" id="KW-0479">Metal-binding</keyword>
<dbReference type="EC" id="3.1.4.-" evidence="2"/>
<dbReference type="NCBIfam" id="TIGR00040">
    <property type="entry name" value="yfcE"/>
    <property type="match status" value="1"/>
</dbReference>
<comment type="caution">
    <text evidence="4">The sequence shown here is derived from an EMBL/GenBank/DDBJ whole genome shotgun (WGS) entry which is preliminary data.</text>
</comment>
<dbReference type="Gene3D" id="3.60.21.10">
    <property type="match status" value="1"/>
</dbReference>
<feature type="domain" description="Calcineurin-like phosphoesterase" evidence="3">
    <location>
        <begin position="3"/>
        <end position="149"/>
    </location>
</feature>
<evidence type="ECO:0000256" key="2">
    <source>
        <dbReference type="RuleBase" id="RU362039"/>
    </source>
</evidence>
<sequence length="163" mass="18488">MKKIGLMSDTHSYLHPQVFKYFEEVDEIWHAGDIGNVALADQLEAFKPFRAVYGNIDGADIRIRYPETLRFTLEGVEVLMTHIGGYPGKYAPGIREVLKKDPPKLFICGHSHILKVMPDPALQLLHMNPGACGQQGWHKVKTLLRFRLDQGRIEQLEVIELPG</sequence>
<organism evidence="4 5">
    <name type="scientific">Chitinophaga fulva</name>
    <dbReference type="NCBI Taxonomy" id="2728842"/>
    <lineage>
        <taxon>Bacteria</taxon>
        <taxon>Pseudomonadati</taxon>
        <taxon>Bacteroidota</taxon>
        <taxon>Chitinophagia</taxon>
        <taxon>Chitinophagales</taxon>
        <taxon>Chitinophagaceae</taxon>
        <taxon>Chitinophaga</taxon>
    </lineage>
</organism>
<evidence type="ECO:0000256" key="1">
    <source>
        <dbReference type="ARBA" id="ARBA00008950"/>
    </source>
</evidence>
<dbReference type="SUPFAM" id="SSF56300">
    <property type="entry name" value="Metallo-dependent phosphatases"/>
    <property type="match status" value="1"/>
</dbReference>
<name>A0A848GIM2_9BACT</name>
<gene>
    <name evidence="4" type="ORF">HHL17_10145</name>
</gene>